<comment type="caution">
    <text evidence="7">The sequence shown here is derived from an EMBL/GenBank/DDBJ whole genome shotgun (WGS) entry which is preliminary data.</text>
</comment>
<comment type="pathway">
    <text evidence="1">Cofactor biosynthesis; riboflavin biosynthesis; riboflavin from 2-hydroxy-3-oxobutyl phosphate and 5-amino-6-(D-ribitylamino)uracil: step 1/2.</text>
</comment>
<dbReference type="Gene3D" id="3.40.50.960">
    <property type="entry name" value="Lumazine/riboflavin synthase"/>
    <property type="match status" value="1"/>
</dbReference>
<keyword evidence="8" id="KW-1185">Reference proteome</keyword>
<proteinExistence type="inferred from homology"/>
<evidence type="ECO:0000256" key="1">
    <source>
        <dbReference type="ARBA" id="ARBA00004917"/>
    </source>
</evidence>
<accession>A0ABQ3D1V7</accession>
<dbReference type="InterPro" id="IPR036467">
    <property type="entry name" value="LS/RS_sf"/>
</dbReference>
<dbReference type="Pfam" id="PF00885">
    <property type="entry name" value="DMRL_synthase"/>
    <property type="match status" value="1"/>
</dbReference>
<evidence type="ECO:0000256" key="6">
    <source>
        <dbReference type="ARBA" id="ARBA00048785"/>
    </source>
</evidence>
<comment type="catalytic activity">
    <reaction evidence="6">
        <text>(2S)-2-hydroxy-3-oxobutyl phosphate + 5-amino-6-(D-ribitylamino)uracil = 6,7-dimethyl-8-(1-D-ribityl)lumazine + phosphate + 2 H2O + H(+)</text>
        <dbReference type="Rhea" id="RHEA:26152"/>
        <dbReference type="ChEBI" id="CHEBI:15377"/>
        <dbReference type="ChEBI" id="CHEBI:15378"/>
        <dbReference type="ChEBI" id="CHEBI:15934"/>
        <dbReference type="ChEBI" id="CHEBI:43474"/>
        <dbReference type="ChEBI" id="CHEBI:58201"/>
        <dbReference type="ChEBI" id="CHEBI:58830"/>
        <dbReference type="EC" id="2.5.1.78"/>
    </reaction>
</comment>
<evidence type="ECO:0000256" key="3">
    <source>
        <dbReference type="ARBA" id="ARBA00012664"/>
    </source>
</evidence>
<evidence type="ECO:0000313" key="8">
    <source>
        <dbReference type="Proteomes" id="UP000634455"/>
    </source>
</evidence>
<evidence type="ECO:0000256" key="4">
    <source>
        <dbReference type="ARBA" id="ARBA00022619"/>
    </source>
</evidence>
<dbReference type="EC" id="2.5.1.78" evidence="3"/>
<dbReference type="InterPro" id="IPR002180">
    <property type="entry name" value="LS/RS"/>
</dbReference>
<dbReference type="PANTHER" id="PTHR21058">
    <property type="entry name" value="6,7-DIMETHYL-8-RIBITYLLUMAZINE SYNTHASE DMRL SYNTHASE LUMAZINE SYNTHASE"/>
    <property type="match status" value="1"/>
</dbReference>
<evidence type="ECO:0000256" key="2">
    <source>
        <dbReference type="ARBA" id="ARBA00007424"/>
    </source>
</evidence>
<dbReference type="EMBL" id="BMZF01000005">
    <property type="protein sequence ID" value="GHA54216.1"/>
    <property type="molecule type" value="Genomic_DNA"/>
</dbReference>
<evidence type="ECO:0000313" key="7">
    <source>
        <dbReference type="EMBL" id="GHA54216.1"/>
    </source>
</evidence>
<dbReference type="InterPro" id="IPR034964">
    <property type="entry name" value="LS"/>
</dbReference>
<keyword evidence="4" id="KW-0686">Riboflavin biosynthesis</keyword>
<organism evidence="7 8">
    <name type="scientific">Paramylibacter ulvae</name>
    <dbReference type="NCBI Taxonomy" id="1651968"/>
    <lineage>
        <taxon>Bacteria</taxon>
        <taxon>Pseudomonadati</taxon>
        <taxon>Pseudomonadota</taxon>
        <taxon>Alphaproteobacteria</taxon>
        <taxon>Rhodobacterales</taxon>
        <taxon>Paracoccaceae</taxon>
        <taxon>Paramylibacter</taxon>
    </lineage>
</organism>
<protein>
    <recommendedName>
        <fullName evidence="3">6,7-dimethyl-8-ribityllumazine synthase</fullName>
        <ecNumber evidence="3">2.5.1.78</ecNumber>
    </recommendedName>
</protein>
<reference evidence="8" key="1">
    <citation type="journal article" date="2019" name="Int. J. Syst. Evol. Microbiol.">
        <title>The Global Catalogue of Microorganisms (GCM) 10K type strain sequencing project: providing services to taxonomists for standard genome sequencing and annotation.</title>
        <authorList>
            <consortium name="The Broad Institute Genomics Platform"/>
            <consortium name="The Broad Institute Genome Sequencing Center for Infectious Disease"/>
            <person name="Wu L."/>
            <person name="Ma J."/>
        </authorList>
    </citation>
    <scope>NUCLEOTIDE SEQUENCE [LARGE SCALE GENOMIC DNA]</scope>
    <source>
        <strain evidence="8">KCTC 32465</strain>
    </source>
</reference>
<dbReference type="Proteomes" id="UP000634455">
    <property type="component" value="Unassembled WGS sequence"/>
</dbReference>
<gene>
    <name evidence="7" type="primary">ribH1</name>
    <name evidence="7" type="ORF">GCM10008927_20010</name>
</gene>
<dbReference type="SUPFAM" id="SSF52121">
    <property type="entry name" value="Lumazine synthase"/>
    <property type="match status" value="1"/>
</dbReference>
<evidence type="ECO:0000256" key="5">
    <source>
        <dbReference type="ARBA" id="ARBA00022679"/>
    </source>
</evidence>
<name>A0ABQ3D1V7_9RHOB</name>
<sequence>MLGATKTNVKPTHDFGDNPPRVIVISAQYYEDVEQALVDGARERLRKSNADFEIHQVPGVLELAPALRMAINTGNFDAYIVLGGVVDGDIAQETIYAQCVQAITQISTQGFAIGMGVICSDSRKNLFKDASVKRGDAGGDAAAAALHLISLFRKLNGEKKGIGFKPASEHILIAERDQGKKTT</sequence>
<dbReference type="PANTHER" id="PTHR21058:SF0">
    <property type="entry name" value="6,7-DIMETHYL-8-RIBITYLLUMAZINE SYNTHASE"/>
    <property type="match status" value="1"/>
</dbReference>
<keyword evidence="5" id="KW-0808">Transferase</keyword>
<comment type="similarity">
    <text evidence="2">Belongs to the DMRL synthase family.</text>
</comment>